<evidence type="ECO:0000256" key="5">
    <source>
        <dbReference type="SAM" id="SignalP"/>
    </source>
</evidence>
<dbReference type="InterPro" id="IPR006311">
    <property type="entry name" value="TAT_signal"/>
</dbReference>
<protein>
    <submittedName>
        <fullName evidence="7">Glycoside hydrolase family 3 C-terminal domain-containing protein</fullName>
    </submittedName>
</protein>
<dbReference type="PROSITE" id="PS00775">
    <property type="entry name" value="GLYCOSYL_HYDROL_F3"/>
    <property type="match status" value="1"/>
</dbReference>
<keyword evidence="5" id="KW-0732">Signal</keyword>
<name>A0ABX8TG10_9CAUL</name>
<proteinExistence type="inferred from homology"/>
<dbReference type="InterPro" id="IPR019800">
    <property type="entry name" value="Glyco_hydro_3_AS"/>
</dbReference>
<dbReference type="InterPro" id="IPR001764">
    <property type="entry name" value="Glyco_hydro_3_N"/>
</dbReference>
<keyword evidence="8" id="KW-1185">Reference proteome</keyword>
<dbReference type="InterPro" id="IPR002772">
    <property type="entry name" value="Glyco_hydro_3_C"/>
</dbReference>
<dbReference type="InterPro" id="IPR050288">
    <property type="entry name" value="Cellulose_deg_GH3"/>
</dbReference>
<reference evidence="7 8" key="1">
    <citation type="submission" date="2021-07" db="EMBL/GenBank/DDBJ databases">
        <title>Isolation and characterization of bacteria from a gold mining with a capacity of golden bioaccumulation.</title>
        <authorList>
            <person name="Yang X.J."/>
        </authorList>
    </citation>
    <scope>NUCLEOTIDE SEQUENCE [LARGE SCALE GENOMIC DNA]</scope>
    <source>
        <strain evidence="7 8">Au29</strain>
    </source>
</reference>
<evidence type="ECO:0000313" key="7">
    <source>
        <dbReference type="EMBL" id="QYC09558.1"/>
    </source>
</evidence>
<dbReference type="Pfam" id="PF01915">
    <property type="entry name" value="Glyco_hydro_3_C"/>
    <property type="match status" value="1"/>
</dbReference>
<evidence type="ECO:0000256" key="3">
    <source>
        <dbReference type="ARBA" id="ARBA00023277"/>
    </source>
</evidence>
<keyword evidence="2 7" id="KW-0378">Hydrolase</keyword>
<feature type="chain" id="PRO_5045816487" evidence="5">
    <location>
        <begin position="35"/>
        <end position="765"/>
    </location>
</feature>
<accession>A0ABX8TG10</accession>
<dbReference type="PANTHER" id="PTHR42715">
    <property type="entry name" value="BETA-GLUCOSIDASE"/>
    <property type="match status" value="1"/>
</dbReference>
<dbReference type="EMBL" id="CP080034">
    <property type="protein sequence ID" value="QYC09558.1"/>
    <property type="molecule type" value="Genomic_DNA"/>
</dbReference>
<dbReference type="InterPro" id="IPR026891">
    <property type="entry name" value="Fn3-like"/>
</dbReference>
<organism evidence="7 8">
    <name type="scientific">Brevundimonas nasdae</name>
    <dbReference type="NCBI Taxonomy" id="172043"/>
    <lineage>
        <taxon>Bacteria</taxon>
        <taxon>Pseudomonadati</taxon>
        <taxon>Pseudomonadota</taxon>
        <taxon>Alphaproteobacteria</taxon>
        <taxon>Caulobacterales</taxon>
        <taxon>Caulobacteraceae</taxon>
        <taxon>Brevundimonas</taxon>
    </lineage>
</organism>
<evidence type="ECO:0000256" key="1">
    <source>
        <dbReference type="ARBA" id="ARBA00005336"/>
    </source>
</evidence>
<evidence type="ECO:0000256" key="2">
    <source>
        <dbReference type="ARBA" id="ARBA00022801"/>
    </source>
</evidence>
<dbReference type="Pfam" id="PF14310">
    <property type="entry name" value="Fn3-like"/>
    <property type="match status" value="1"/>
</dbReference>
<dbReference type="PROSITE" id="PS51318">
    <property type="entry name" value="TAT"/>
    <property type="match status" value="1"/>
</dbReference>
<dbReference type="Pfam" id="PF00933">
    <property type="entry name" value="Glyco_hydro_3"/>
    <property type="match status" value="1"/>
</dbReference>
<feature type="signal peptide" evidence="5">
    <location>
        <begin position="1"/>
        <end position="34"/>
    </location>
</feature>
<dbReference type="RefSeq" id="WP_219355123.1">
    <property type="nucleotide sequence ID" value="NZ_CP080034.1"/>
</dbReference>
<evidence type="ECO:0000259" key="6">
    <source>
        <dbReference type="SMART" id="SM01217"/>
    </source>
</evidence>
<gene>
    <name evidence="7" type="ORF">KWG56_13280</name>
</gene>
<dbReference type="SMART" id="SM01217">
    <property type="entry name" value="Fn3_like"/>
    <property type="match status" value="1"/>
</dbReference>
<dbReference type="Proteomes" id="UP000824334">
    <property type="component" value="Chromosome"/>
</dbReference>
<evidence type="ECO:0000313" key="8">
    <source>
        <dbReference type="Proteomes" id="UP000824334"/>
    </source>
</evidence>
<dbReference type="GeneID" id="94376252"/>
<dbReference type="PANTHER" id="PTHR42715:SF10">
    <property type="entry name" value="BETA-GLUCOSIDASE"/>
    <property type="match status" value="1"/>
</dbReference>
<keyword evidence="4" id="KW-0326">Glycosidase</keyword>
<feature type="domain" description="Fibronectin type III-like" evidence="6">
    <location>
        <begin position="680"/>
        <end position="747"/>
    </location>
</feature>
<comment type="similarity">
    <text evidence="1">Belongs to the glycosyl hydrolase 3 family.</text>
</comment>
<dbReference type="GO" id="GO:0016787">
    <property type="term" value="F:hydrolase activity"/>
    <property type="evidence" value="ECO:0007669"/>
    <property type="project" value="UniProtKB-KW"/>
</dbReference>
<evidence type="ECO:0000256" key="4">
    <source>
        <dbReference type="ARBA" id="ARBA00023295"/>
    </source>
</evidence>
<sequence length="765" mass="82978">MTRRHQSTRRALRIHAAAAVLALAAFGLAQTAVAQTMPTPDSPPLAARVNDPVWDRADALVKQMTEAEKLLMVHGYFPPFADRTPGAPLDDMIPSAGYVTGVPRLGIPNLRESDASLGVANQVEQRKGDTATALPSGLALAATFDPQLAYRGGAMIGAEARAKTFNVLLAGGVNLTRDPWAGRNFEYLGEDPWLAALMAAEQIRGVQSNHIISTIKHFSLNPQETGRHIIDGVIDEAAHRESDLLAFQIAIERSHPASVMCAYNKVNGDWACENDHLLNQVLKRDWNYPGFVMSDWGAVHSTVKAANAGLDQQSGQELDRQIYFGDDLRAAIDAGEVKQARLDDMVRRILYGVIQTGLIDHPTPANEQPIDYEANADVAQTMAEAGIVLLKNDGGALPLLATARKIAVIGGRADYGVMSGGGSSQVRSVGGVQEYAFEVGESHGFVRMTWHKSSPLDAIRAAAPNAEVVYLDGKDRAAAARAAAEADVAIVFAWHWQTEAEDSETIDLPDNQDDLINAVSASGKKTVVVLETGGPVLMPWLNQVNAVVQAWYSGQRGGPAIANVLFGKVNPSGRLPMTFPARIDQAPRPEVPGIQLQKAVEAARFDQRQPPAFDSWEQPYVEGAAVGYRWYDQQGHRPLFPFGYGLSYTDFRYSNLRVEDGDRLTVSFDVTNTGRRAGADAPQVYLRAGQARPTLRLIGFEKVELQPGQTRRVTVTAEPRIIADYDAANPGWRIAAGSYPLYVGRHVGDEALKGSAHLNAWTRQP</sequence>
<keyword evidence="3" id="KW-0119">Carbohydrate metabolism</keyword>